<dbReference type="GO" id="GO:0009236">
    <property type="term" value="P:cobalamin biosynthetic process"/>
    <property type="evidence" value="ECO:0007669"/>
    <property type="project" value="UniProtKB-KW"/>
</dbReference>
<keyword evidence="3 6" id="KW-0489">Methyltransferase</keyword>
<proteinExistence type="predicted"/>
<evidence type="ECO:0000313" key="7">
    <source>
        <dbReference type="Proteomes" id="UP000619545"/>
    </source>
</evidence>
<dbReference type="GO" id="GO:0000179">
    <property type="term" value="F:rRNA (adenine-N6,N6-)-dimethyltransferase activity"/>
    <property type="evidence" value="ECO:0007669"/>
    <property type="project" value="InterPro"/>
</dbReference>
<evidence type="ECO:0000256" key="4">
    <source>
        <dbReference type="ARBA" id="ARBA00022679"/>
    </source>
</evidence>
<keyword evidence="5" id="KW-0949">S-adenosyl-L-methionine</keyword>
<keyword evidence="4 6" id="KW-0808">Transferase</keyword>
<accession>A0A832T559</accession>
<dbReference type="GO" id="GO:0008276">
    <property type="term" value="F:protein methyltransferase activity"/>
    <property type="evidence" value="ECO:0007669"/>
    <property type="project" value="InterPro"/>
</dbReference>
<evidence type="ECO:0000256" key="3">
    <source>
        <dbReference type="ARBA" id="ARBA00022603"/>
    </source>
</evidence>
<dbReference type="NCBIfam" id="TIGR02469">
    <property type="entry name" value="CbiT"/>
    <property type="match status" value="1"/>
</dbReference>
<dbReference type="SUPFAM" id="SSF53335">
    <property type="entry name" value="S-adenosyl-L-methionine-dependent methyltransferases"/>
    <property type="match status" value="1"/>
</dbReference>
<evidence type="ECO:0000313" key="6">
    <source>
        <dbReference type="EMBL" id="HII69669.1"/>
    </source>
</evidence>
<organism evidence="6 7">
    <name type="scientific">Methanopyrus kandleri</name>
    <dbReference type="NCBI Taxonomy" id="2320"/>
    <lineage>
        <taxon>Archaea</taxon>
        <taxon>Methanobacteriati</taxon>
        <taxon>Methanobacteriota</taxon>
        <taxon>Methanomada group</taxon>
        <taxon>Methanopyri</taxon>
        <taxon>Methanopyrales</taxon>
        <taxon>Methanopyraceae</taxon>
        <taxon>Methanopyrus</taxon>
    </lineage>
</organism>
<dbReference type="InterPro" id="IPR050714">
    <property type="entry name" value="Cobalamin_biosynth_MTase"/>
</dbReference>
<dbReference type="AlphaFoldDB" id="A0A832T559"/>
<dbReference type="Proteomes" id="UP000619545">
    <property type="component" value="Unassembled WGS sequence"/>
</dbReference>
<dbReference type="PANTHER" id="PTHR43182">
    <property type="entry name" value="COBALT-PRECORRIN-6B C(15)-METHYLTRANSFERASE (DECARBOXYLATING)"/>
    <property type="match status" value="1"/>
</dbReference>
<dbReference type="PANTHER" id="PTHR43182:SF1">
    <property type="entry name" value="COBALT-PRECORRIN-7 C(5)-METHYLTRANSFERASE"/>
    <property type="match status" value="1"/>
</dbReference>
<dbReference type="GeneID" id="1477138"/>
<gene>
    <name evidence="6" type="primary">cbiT</name>
    <name evidence="6" type="ORF">HA336_00360</name>
</gene>
<dbReference type="Gene3D" id="3.40.50.150">
    <property type="entry name" value="Vaccinia Virus protein VP39"/>
    <property type="match status" value="1"/>
</dbReference>
<dbReference type="InterPro" id="IPR014008">
    <property type="entry name" value="Cbl_synth_MTase_CbiT"/>
</dbReference>
<evidence type="ECO:0000256" key="2">
    <source>
        <dbReference type="ARBA" id="ARBA00022573"/>
    </source>
</evidence>
<name>A0A832T559_9EURY</name>
<keyword evidence="2" id="KW-0169">Cobalamin biosynthesis</keyword>
<dbReference type="RefSeq" id="WP_011019405.1">
    <property type="nucleotide sequence ID" value="NZ_DUJS01000001.1"/>
</dbReference>
<comment type="pathway">
    <text evidence="1">Cofactor biosynthesis; adenosylcobalamin biosynthesis.</text>
</comment>
<dbReference type="InterPro" id="IPR029063">
    <property type="entry name" value="SAM-dependent_MTases_sf"/>
</dbReference>
<dbReference type="InterPro" id="IPR020596">
    <property type="entry name" value="rRNA_Ade_Mease_Trfase_CS"/>
</dbReference>
<evidence type="ECO:0000256" key="5">
    <source>
        <dbReference type="ARBA" id="ARBA00022691"/>
    </source>
</evidence>
<evidence type="ECO:0000256" key="1">
    <source>
        <dbReference type="ARBA" id="ARBA00004953"/>
    </source>
</evidence>
<protein>
    <submittedName>
        <fullName evidence="6">Precorrin-6Y C5,15-methyltransferase (Decarboxylating) subunit CbiT</fullName>
    </submittedName>
</protein>
<comment type="caution">
    <text evidence="6">The sequence shown here is derived from an EMBL/GenBank/DDBJ whole genome shotgun (WGS) entry which is preliminary data.</text>
</comment>
<sequence>MFNVVDPSDLVTEGVPGPTKPVMKATVLAVLRPRPGERILEIGAGSGSLTLELARAVGPLGRVYAVEGDKEAFRSLERNVRDFCLEDRIEIVRGWAPEALEDVDEVDAAVVSGSERLEEVLLALAERVRRAILLNAVTPETFATAVKALDGWRRSCLCMVWGEGKVLRRGTLFSGMRTSYLALFEPER</sequence>
<dbReference type="Pfam" id="PF01135">
    <property type="entry name" value="PCMT"/>
    <property type="match status" value="1"/>
</dbReference>
<dbReference type="PROSITE" id="PS01131">
    <property type="entry name" value="RRNA_A_DIMETH"/>
    <property type="match status" value="1"/>
</dbReference>
<dbReference type="CDD" id="cd02440">
    <property type="entry name" value="AdoMet_MTases"/>
    <property type="match status" value="1"/>
</dbReference>
<reference evidence="6" key="1">
    <citation type="journal article" date="2020" name="bioRxiv">
        <title>A rank-normalized archaeal taxonomy based on genome phylogeny resolves widespread incomplete and uneven classifications.</title>
        <authorList>
            <person name="Rinke C."/>
            <person name="Chuvochina M."/>
            <person name="Mussig A.J."/>
            <person name="Chaumeil P.-A."/>
            <person name="Waite D.W."/>
            <person name="Whitman W.B."/>
            <person name="Parks D.H."/>
            <person name="Hugenholtz P."/>
        </authorList>
    </citation>
    <scope>NUCLEOTIDE SEQUENCE</scope>
    <source>
        <strain evidence="6">UBA8853</strain>
    </source>
</reference>
<dbReference type="EMBL" id="DUJS01000001">
    <property type="protein sequence ID" value="HII69669.1"/>
    <property type="molecule type" value="Genomic_DNA"/>
</dbReference>